<dbReference type="Pfam" id="PF13585">
    <property type="entry name" value="CHU_C"/>
    <property type="match status" value="1"/>
</dbReference>
<reference evidence="1 2" key="1">
    <citation type="submission" date="2016-11" db="EMBL/GenBank/DDBJ databases">
        <authorList>
            <person name="Jaros S."/>
            <person name="Januszkiewicz K."/>
            <person name="Wedrychowicz H."/>
        </authorList>
    </citation>
    <scope>NUCLEOTIDE SEQUENCE [LARGE SCALE GENOMIC DNA]</scope>
    <source>
        <strain evidence="1 2">DSM 26897</strain>
    </source>
</reference>
<gene>
    <name evidence="1" type="ORF">SAMN05444008_101241</name>
</gene>
<sequence length="167" mass="18854">MLLPLPARFLPLNTSICAFDKITIGLARNYSSYLWNTNEVKKEITIEEPGLYTLLVKDANECTGKDSILVKLKQCMEGVYVPTAFSPKGDGKNDQFRPLVFGDIQQYHFTVFKRWGKKIFETKDANKGWNGNFKGAGDGSQVYTWTCLVQLRGKAKLLHKGTVTLVR</sequence>
<dbReference type="NCBIfam" id="TIGR04131">
    <property type="entry name" value="Bac_Flav_CTERM"/>
    <property type="match status" value="1"/>
</dbReference>
<dbReference type="OrthoDB" id="1123245at2"/>
<dbReference type="RefSeq" id="WP_083596292.1">
    <property type="nucleotide sequence ID" value="NZ_FQUO01000001.1"/>
</dbReference>
<accession>A0A1M4SUL9</accession>
<keyword evidence="2" id="KW-1185">Reference proteome</keyword>
<evidence type="ECO:0000313" key="1">
    <source>
        <dbReference type="EMBL" id="SHE35911.1"/>
    </source>
</evidence>
<dbReference type="Proteomes" id="UP000184368">
    <property type="component" value="Unassembled WGS sequence"/>
</dbReference>
<protein>
    <submittedName>
        <fullName evidence="1">Gliding motility-associated C-terminal domain-containing protein</fullName>
    </submittedName>
</protein>
<dbReference type="AlphaFoldDB" id="A0A1M4SUL9"/>
<dbReference type="InterPro" id="IPR026341">
    <property type="entry name" value="T9SS_type_B"/>
</dbReference>
<dbReference type="EMBL" id="FQUO01000001">
    <property type="protein sequence ID" value="SHE35911.1"/>
    <property type="molecule type" value="Genomic_DNA"/>
</dbReference>
<organism evidence="1 2">
    <name type="scientific">Cnuella takakiae</name>
    <dbReference type="NCBI Taxonomy" id="1302690"/>
    <lineage>
        <taxon>Bacteria</taxon>
        <taxon>Pseudomonadati</taxon>
        <taxon>Bacteroidota</taxon>
        <taxon>Chitinophagia</taxon>
        <taxon>Chitinophagales</taxon>
        <taxon>Chitinophagaceae</taxon>
        <taxon>Cnuella</taxon>
    </lineage>
</organism>
<dbReference type="STRING" id="1302690.BUE76_00770"/>
<proteinExistence type="predicted"/>
<name>A0A1M4SUL9_9BACT</name>
<evidence type="ECO:0000313" key="2">
    <source>
        <dbReference type="Proteomes" id="UP000184368"/>
    </source>
</evidence>